<sequence length="59" mass="6604">MVNKDWVLIGKIQNIAATRALMLRVAKKEVTDSWQKISSRIDTKPEASVLSFSNSLGEQ</sequence>
<name>A0ABN7V732_GIGMA</name>
<evidence type="ECO:0000313" key="2">
    <source>
        <dbReference type="Proteomes" id="UP000789901"/>
    </source>
</evidence>
<dbReference type="EMBL" id="CAJVQB010010339">
    <property type="protein sequence ID" value="CAG8738964.1"/>
    <property type="molecule type" value="Genomic_DNA"/>
</dbReference>
<dbReference type="Proteomes" id="UP000789901">
    <property type="component" value="Unassembled WGS sequence"/>
</dbReference>
<organism evidence="1 2">
    <name type="scientific">Gigaspora margarita</name>
    <dbReference type="NCBI Taxonomy" id="4874"/>
    <lineage>
        <taxon>Eukaryota</taxon>
        <taxon>Fungi</taxon>
        <taxon>Fungi incertae sedis</taxon>
        <taxon>Mucoromycota</taxon>
        <taxon>Glomeromycotina</taxon>
        <taxon>Glomeromycetes</taxon>
        <taxon>Diversisporales</taxon>
        <taxon>Gigasporaceae</taxon>
        <taxon>Gigaspora</taxon>
    </lineage>
</organism>
<feature type="non-terminal residue" evidence="1">
    <location>
        <position position="59"/>
    </location>
</feature>
<gene>
    <name evidence="1" type="ORF">GMARGA_LOCUS15173</name>
</gene>
<reference evidence="1 2" key="1">
    <citation type="submission" date="2021-06" db="EMBL/GenBank/DDBJ databases">
        <authorList>
            <person name="Kallberg Y."/>
            <person name="Tangrot J."/>
            <person name="Rosling A."/>
        </authorList>
    </citation>
    <scope>NUCLEOTIDE SEQUENCE [LARGE SCALE GENOMIC DNA]</scope>
    <source>
        <strain evidence="1 2">120-4 pot B 10/14</strain>
    </source>
</reference>
<accession>A0ABN7V732</accession>
<keyword evidence="2" id="KW-1185">Reference proteome</keyword>
<evidence type="ECO:0000313" key="1">
    <source>
        <dbReference type="EMBL" id="CAG8738964.1"/>
    </source>
</evidence>
<proteinExistence type="predicted"/>
<comment type="caution">
    <text evidence="1">The sequence shown here is derived from an EMBL/GenBank/DDBJ whole genome shotgun (WGS) entry which is preliminary data.</text>
</comment>
<protein>
    <submittedName>
        <fullName evidence="1">24858_t:CDS:1</fullName>
    </submittedName>
</protein>